<name>M4VYF7_9BACT</name>
<sequence length="91" mass="10452">MSRYTLTPKDTATTREQMEHAVVAHGHMRVVETTDRHIVVDADGDTMHAFEKRNPNWSVSRGAAVYAEISPPRMTSSMLKRMRDRLTRKPE</sequence>
<evidence type="ECO:0000313" key="2">
    <source>
        <dbReference type="Proteomes" id="UP000011932"/>
    </source>
</evidence>
<dbReference type="HOGENOM" id="CLU_2423602_0_0_5"/>
<dbReference type="AlphaFoldDB" id="M4VYF7"/>
<gene>
    <name evidence="1" type="ORF">A11S_1415</name>
</gene>
<dbReference type="Proteomes" id="UP000011932">
    <property type="component" value="Chromosome"/>
</dbReference>
<dbReference type="KEGG" id="man:A11S_1415"/>
<reference evidence="1 2" key="1">
    <citation type="journal article" date="2013" name="ISME J.">
        <title>By their genes ye shall know them: genomic signatures of predatory bacteria.</title>
        <authorList>
            <person name="Pasternak Z."/>
            <person name="Pietrokovski S."/>
            <person name="Rotem O."/>
            <person name="Gophna U."/>
            <person name="Lurie-Weinberger M.N."/>
            <person name="Jurkevitch E."/>
        </authorList>
    </citation>
    <scope>NUCLEOTIDE SEQUENCE [LARGE SCALE GENOMIC DNA]</scope>
    <source>
        <strain evidence="1">EPB</strain>
    </source>
</reference>
<proteinExistence type="predicted"/>
<protein>
    <submittedName>
        <fullName evidence="1">Uncharacterized protein</fullName>
    </submittedName>
</protein>
<dbReference type="RefSeq" id="WP_015467758.1">
    <property type="nucleotide sequence ID" value="NC_020812.1"/>
</dbReference>
<accession>M4VYF7</accession>
<organism evidence="1 2">
    <name type="scientific">Micavibrio aeruginosavorus EPB</name>
    <dbReference type="NCBI Taxonomy" id="349215"/>
    <lineage>
        <taxon>Bacteria</taxon>
        <taxon>Pseudomonadati</taxon>
        <taxon>Bdellovibrionota</taxon>
        <taxon>Bdellovibrionia</taxon>
        <taxon>Bdellovibrionales</taxon>
        <taxon>Pseudobdellovibrionaceae</taxon>
        <taxon>Micavibrio</taxon>
    </lineage>
</organism>
<dbReference type="STRING" id="349215.A11S_1415"/>
<evidence type="ECO:0000313" key="1">
    <source>
        <dbReference type="EMBL" id="AGH98224.1"/>
    </source>
</evidence>
<dbReference type="EMBL" id="CP003538">
    <property type="protein sequence ID" value="AGH98224.1"/>
    <property type="molecule type" value="Genomic_DNA"/>
</dbReference>